<dbReference type="Gene3D" id="3.50.50.60">
    <property type="entry name" value="FAD/NAD(P)-binding domain"/>
    <property type="match status" value="1"/>
</dbReference>
<feature type="domain" description="FAD-binding" evidence="1">
    <location>
        <begin position="7"/>
        <end position="174"/>
    </location>
</feature>
<dbReference type="EMBL" id="CADCVR010000001">
    <property type="protein sequence ID" value="CAA9471651.1"/>
    <property type="molecule type" value="Genomic_DNA"/>
</dbReference>
<dbReference type="SUPFAM" id="SSF51905">
    <property type="entry name" value="FAD/NAD(P)-binding domain"/>
    <property type="match status" value="1"/>
</dbReference>
<proteinExistence type="predicted"/>
<accession>A0A6J4RG02</accession>
<dbReference type="Pfam" id="PF01494">
    <property type="entry name" value="FAD_binding_3"/>
    <property type="match status" value="1"/>
</dbReference>
<protein>
    <submittedName>
        <fullName evidence="2">Monooxygenase, FAD-binding protein</fullName>
    </submittedName>
</protein>
<gene>
    <name evidence="2" type="ORF">AVDCRST_MAG53-1351</name>
</gene>
<organism evidence="2">
    <name type="scientific">uncultured Solirubrobacteraceae bacterium</name>
    <dbReference type="NCBI Taxonomy" id="1162706"/>
    <lineage>
        <taxon>Bacteria</taxon>
        <taxon>Bacillati</taxon>
        <taxon>Actinomycetota</taxon>
        <taxon>Thermoleophilia</taxon>
        <taxon>Solirubrobacterales</taxon>
        <taxon>Solirubrobacteraceae</taxon>
        <taxon>environmental samples</taxon>
    </lineage>
</organism>
<dbReference type="GO" id="GO:0071949">
    <property type="term" value="F:FAD binding"/>
    <property type="evidence" value="ECO:0007669"/>
    <property type="project" value="InterPro"/>
</dbReference>
<reference evidence="2" key="1">
    <citation type="submission" date="2020-02" db="EMBL/GenBank/DDBJ databases">
        <authorList>
            <person name="Meier V. D."/>
        </authorList>
    </citation>
    <scope>NUCLEOTIDE SEQUENCE</scope>
    <source>
        <strain evidence="2">AVDCRST_MAG53</strain>
    </source>
</reference>
<keyword evidence="2" id="KW-0560">Oxidoreductase</keyword>
<sequence length="409" mass="44053">MADAVSDVVVVGGSIAGCSTATLLARQGVRVTVLEKAPGPEHHKVVCSHFLQPGASPVLRRLGLEEQFVAAGAAPNRTQGWSRYGWFSLHQEGEHGWNLRREKLDPMLRRLAAATPGVALQQGLTVDAVLRDDAGRPCGVGARRRDGERVEVRARVVVGADGRGSDVARLAGVPGRVLPNRRIGYMAYYENMALATAPDSVVWFRDPEVSYAFLNDEGVVVLAVFAAAERLPEFKADGEAAFLTSFDGLPNRPDIMSARRISPLIGRLDMPNVRRPAALPGLAFVGDAAQASDPLWGVGCGFALQTAEWLADALGPALAQGGDLDRALARYRRRHRSFLLGHHLMMSEYSSGRRFNGLEKLIFTAAPRHPPTAALVGEMAGRARPLHRVMTPPRVARTAAAAIRHRTAG</sequence>
<dbReference type="InterPro" id="IPR050407">
    <property type="entry name" value="Geranylgeranyl_reductase"/>
</dbReference>
<dbReference type="PANTHER" id="PTHR42685:SF22">
    <property type="entry name" value="CONDITIONED MEDIUM FACTOR RECEPTOR 1"/>
    <property type="match status" value="1"/>
</dbReference>
<name>A0A6J4RG02_9ACTN</name>
<dbReference type="Gene3D" id="3.30.9.100">
    <property type="match status" value="1"/>
</dbReference>
<dbReference type="PRINTS" id="PR00420">
    <property type="entry name" value="RNGMNOXGNASE"/>
</dbReference>
<dbReference type="GO" id="GO:0004497">
    <property type="term" value="F:monooxygenase activity"/>
    <property type="evidence" value="ECO:0007669"/>
    <property type="project" value="UniProtKB-KW"/>
</dbReference>
<dbReference type="AlphaFoldDB" id="A0A6J4RG02"/>
<dbReference type="PANTHER" id="PTHR42685">
    <property type="entry name" value="GERANYLGERANYL DIPHOSPHATE REDUCTASE"/>
    <property type="match status" value="1"/>
</dbReference>
<dbReference type="InterPro" id="IPR036188">
    <property type="entry name" value="FAD/NAD-bd_sf"/>
</dbReference>
<keyword evidence="2" id="KW-0503">Monooxygenase</keyword>
<dbReference type="InterPro" id="IPR002938">
    <property type="entry name" value="FAD-bd"/>
</dbReference>
<evidence type="ECO:0000259" key="1">
    <source>
        <dbReference type="Pfam" id="PF01494"/>
    </source>
</evidence>
<evidence type="ECO:0000313" key="2">
    <source>
        <dbReference type="EMBL" id="CAA9471651.1"/>
    </source>
</evidence>